<name>A0A0A8B410_9ACTN</name>
<reference evidence="3 4" key="2">
    <citation type="journal article" date="2015" name="Genome Announc.">
        <title>Complete Genome Sequence of Coriobacteriaceae Strain 68-1-3, a Novel Mucus-Degrading Isolate from the Swine Intestinal Tract.</title>
        <authorList>
            <person name="Looft T."/>
            <person name="Bayles D.O."/>
            <person name="Alt D.P."/>
            <person name="Stanton T.B."/>
        </authorList>
    </citation>
    <scope>NUCLEOTIDE SEQUENCE [LARGE SCALE GENOMIC DNA]</scope>
    <source>
        <strain evidence="3 4">68-1-3</strain>
    </source>
</reference>
<dbReference type="EMBL" id="CP009302">
    <property type="protein sequence ID" value="AJC12120.1"/>
    <property type="molecule type" value="Genomic_DNA"/>
</dbReference>
<dbReference type="Pfam" id="PF10110">
    <property type="entry name" value="GPDPase_memb"/>
    <property type="match status" value="1"/>
</dbReference>
<keyword evidence="1" id="KW-0472">Membrane</keyword>
<dbReference type="HOGENOM" id="CLU_030006_15_1_11"/>
<dbReference type="InterPro" id="IPR017946">
    <property type="entry name" value="PLC-like_Pdiesterase_TIM-brl"/>
</dbReference>
<sequence length="600" mass="64952">MSEKRRRTFSEALSSVPFSPYLHGLPEILLYQALTKTALAVCIFALKHAAAAILWAADKPAITSSDIPFLLRTWQGWLILCIGTLALFAYAAFDVNAMIIMSRNILHQQGKRITSVIAEGVSTLPRLLSPVGFLAVAYLAFIAPLAFRELGISLSFSLVVPDFIMSVVLADPATAALWRAFQALTVFVNVSCILTFHFIVLGDLSPKDAIVQAFSLFRREWRFILKRYAAFLAKAAGVLAIVAALCAALPLAALELSGAEGSARHTALIFTLALSLIGFGGFLAVFGPLQFVCLTSIYEALVDPSEAPRLPRAKRGVFFGCTAAAAVALCAGIAVLAAPSFNQLFPTTTPVQVIAHRGGGFLSTENTAESIAAAAQHRVYASEIDVQRTKDGRYVVHHDNTFKRLCGVDRAVSDMTLDEIKGLSVRDPNDPARSVPIATLEEALEAAKGRVHLYIELKGPTADRAMADDVYRAVRDAGMLEQCSIIGLDYDLIDYVESEHPDAQTLYLCFYALGNLEDLNADGIGLEAESATPENVERIKEAGKRVDVWTCNEPRTLARFLFSEVDGVITDRIDLAEETLDAVASQSDLGRVAFFATSNL</sequence>
<dbReference type="AlphaFoldDB" id="A0A0A8B410"/>
<reference evidence="4" key="1">
    <citation type="submission" date="2014-08" db="EMBL/GenBank/DDBJ databases">
        <title>Coriobacteriaceae sp. complete genome.</title>
        <authorList>
            <person name="Looft T."/>
            <person name="Bayles D.O."/>
            <person name="Stanton T.B."/>
        </authorList>
    </citation>
    <scope>NUCLEOTIDE SEQUENCE [LARGE SCALE GENOMIC DNA]</scope>
    <source>
        <strain evidence="4">68-1-3</strain>
    </source>
</reference>
<feature type="domain" description="GP-PDE" evidence="2">
    <location>
        <begin position="351"/>
        <end position="580"/>
    </location>
</feature>
<protein>
    <recommendedName>
        <fullName evidence="2">GP-PDE domain-containing protein</fullName>
    </recommendedName>
</protein>
<dbReference type="RefSeq" id="WP_039689198.1">
    <property type="nucleotide sequence ID" value="NZ_CP009302.1"/>
</dbReference>
<feature type="transmembrane region" description="Helical" evidence="1">
    <location>
        <begin position="228"/>
        <end position="254"/>
    </location>
</feature>
<dbReference type="PROSITE" id="PS51704">
    <property type="entry name" value="GP_PDE"/>
    <property type="match status" value="1"/>
</dbReference>
<dbReference type="Gene3D" id="3.20.20.190">
    <property type="entry name" value="Phosphatidylinositol (PI) phosphodiesterase"/>
    <property type="match status" value="1"/>
</dbReference>
<dbReference type="GO" id="GO:0006629">
    <property type="term" value="P:lipid metabolic process"/>
    <property type="evidence" value="ECO:0007669"/>
    <property type="project" value="InterPro"/>
</dbReference>
<evidence type="ECO:0000256" key="1">
    <source>
        <dbReference type="SAM" id="Phobius"/>
    </source>
</evidence>
<dbReference type="KEGG" id="cbac:JI75_05000"/>
<dbReference type="PANTHER" id="PTHR46211:SF8">
    <property type="entry name" value="PHOSPHODIESTERASE"/>
    <property type="match status" value="1"/>
</dbReference>
<evidence type="ECO:0000313" key="4">
    <source>
        <dbReference type="Proteomes" id="UP000031121"/>
    </source>
</evidence>
<keyword evidence="1" id="KW-1133">Transmembrane helix</keyword>
<dbReference type="OrthoDB" id="9758957at2"/>
<organism evidence="3 4">
    <name type="scientific">Berryella intestinalis</name>
    <dbReference type="NCBI Taxonomy" id="1531429"/>
    <lineage>
        <taxon>Bacteria</taxon>
        <taxon>Bacillati</taxon>
        <taxon>Actinomycetota</taxon>
        <taxon>Coriobacteriia</taxon>
        <taxon>Eggerthellales</taxon>
        <taxon>Eggerthellaceae</taxon>
        <taxon>Berryella</taxon>
    </lineage>
</organism>
<feature type="transmembrane region" description="Helical" evidence="1">
    <location>
        <begin position="266"/>
        <end position="297"/>
    </location>
</feature>
<keyword evidence="1" id="KW-0812">Transmembrane</keyword>
<dbReference type="SUPFAM" id="SSF51695">
    <property type="entry name" value="PLC-like phosphodiesterases"/>
    <property type="match status" value="1"/>
</dbReference>
<dbReference type="GO" id="GO:0008081">
    <property type="term" value="F:phosphoric diester hydrolase activity"/>
    <property type="evidence" value="ECO:0007669"/>
    <property type="project" value="InterPro"/>
</dbReference>
<dbReference type="PANTHER" id="PTHR46211">
    <property type="entry name" value="GLYCEROPHOSPHORYL DIESTER PHOSPHODIESTERASE"/>
    <property type="match status" value="1"/>
</dbReference>
<feature type="transmembrane region" description="Helical" evidence="1">
    <location>
        <begin position="38"/>
        <end position="57"/>
    </location>
</feature>
<feature type="transmembrane region" description="Helical" evidence="1">
    <location>
        <begin position="77"/>
        <end position="106"/>
    </location>
</feature>
<dbReference type="STRING" id="1531429.JI75_05000"/>
<dbReference type="Pfam" id="PF03009">
    <property type="entry name" value="GDPD"/>
    <property type="match status" value="1"/>
</dbReference>
<feature type="transmembrane region" description="Helical" evidence="1">
    <location>
        <begin position="127"/>
        <end position="146"/>
    </location>
</feature>
<dbReference type="InterPro" id="IPR018476">
    <property type="entry name" value="GlyceroP-diester-Pdiesterase_M"/>
</dbReference>
<evidence type="ECO:0000313" key="3">
    <source>
        <dbReference type="EMBL" id="AJC12120.1"/>
    </source>
</evidence>
<accession>A0A0A8B410</accession>
<keyword evidence="4" id="KW-1185">Reference proteome</keyword>
<feature type="transmembrane region" description="Helical" evidence="1">
    <location>
        <begin position="317"/>
        <end position="338"/>
    </location>
</feature>
<dbReference type="Proteomes" id="UP000031121">
    <property type="component" value="Chromosome"/>
</dbReference>
<proteinExistence type="predicted"/>
<evidence type="ECO:0000259" key="2">
    <source>
        <dbReference type="PROSITE" id="PS51704"/>
    </source>
</evidence>
<dbReference type="InterPro" id="IPR030395">
    <property type="entry name" value="GP_PDE_dom"/>
</dbReference>
<feature type="transmembrane region" description="Helical" evidence="1">
    <location>
        <begin position="177"/>
        <end position="200"/>
    </location>
</feature>
<gene>
    <name evidence="3" type="ORF">JI75_05000</name>
</gene>